<dbReference type="AlphaFoldDB" id="A0A132EXX7"/>
<dbReference type="EMBL" id="LPJX01000048">
    <property type="protein sequence ID" value="KWF63005.1"/>
    <property type="molecule type" value="Genomic_DNA"/>
</dbReference>
<proteinExistence type="predicted"/>
<name>A0A132EXX7_9BURK</name>
<evidence type="ECO:0000313" key="2">
    <source>
        <dbReference type="Proteomes" id="UP000061512"/>
    </source>
</evidence>
<gene>
    <name evidence="1" type="ORF">WT57_24610</name>
</gene>
<evidence type="ECO:0000313" key="1">
    <source>
        <dbReference type="EMBL" id="KWF63005.1"/>
    </source>
</evidence>
<dbReference type="PROSITE" id="PS51257">
    <property type="entry name" value="PROKAR_LIPOPROTEIN"/>
    <property type="match status" value="1"/>
</dbReference>
<sequence length="92" mass="10605">MVQCERLMIFPQLPGMQVMHALVGCQKRWINSLTRCFHSAGMMHSCQCRRHDDATTRIVEAASRRPDELAALVTDGREASQRAFRLDDMREE</sequence>
<reference evidence="1 2" key="1">
    <citation type="submission" date="2015-11" db="EMBL/GenBank/DDBJ databases">
        <title>Expanding the genomic diversity of Burkholderia species for the development of highly accurate diagnostics.</title>
        <authorList>
            <person name="Sahl J."/>
            <person name="Keim P."/>
            <person name="Wagner D."/>
        </authorList>
    </citation>
    <scope>NUCLEOTIDE SEQUENCE [LARGE SCALE GENOMIC DNA]</scope>
    <source>
        <strain evidence="1 2">MSMB574WGS</strain>
    </source>
</reference>
<dbReference type="Proteomes" id="UP000061512">
    <property type="component" value="Unassembled WGS sequence"/>
</dbReference>
<organism evidence="1 2">
    <name type="scientific">Burkholderia pseudomultivorans</name>
    <dbReference type="NCBI Taxonomy" id="1207504"/>
    <lineage>
        <taxon>Bacteria</taxon>
        <taxon>Pseudomonadati</taxon>
        <taxon>Pseudomonadota</taxon>
        <taxon>Betaproteobacteria</taxon>
        <taxon>Burkholderiales</taxon>
        <taxon>Burkholderiaceae</taxon>
        <taxon>Burkholderia</taxon>
        <taxon>Burkholderia cepacia complex</taxon>
    </lineage>
</organism>
<comment type="caution">
    <text evidence="1">The sequence shown here is derived from an EMBL/GenBank/DDBJ whole genome shotgun (WGS) entry which is preliminary data.</text>
</comment>
<accession>A0A132EXX7</accession>
<protein>
    <submittedName>
        <fullName evidence="1">Uncharacterized protein</fullName>
    </submittedName>
</protein>